<organism evidence="2 4">
    <name type="scientific">Anaerotignum propionicum DSM 1682</name>
    <dbReference type="NCBI Taxonomy" id="991789"/>
    <lineage>
        <taxon>Bacteria</taxon>
        <taxon>Bacillati</taxon>
        <taxon>Bacillota</taxon>
        <taxon>Clostridia</taxon>
        <taxon>Lachnospirales</taxon>
        <taxon>Anaerotignaceae</taxon>
        <taxon>Anaerotignum</taxon>
    </lineage>
</organism>
<dbReference type="Proteomes" id="UP000068026">
    <property type="component" value="Chromosome"/>
</dbReference>
<protein>
    <recommendedName>
        <fullName evidence="5">HTH cro/C1-type domain-containing protein</fullName>
    </recommendedName>
</protein>
<dbReference type="KEGG" id="cpro:CPRO_24410"/>
<reference evidence="4" key="4">
    <citation type="submission" date="2016-11" db="EMBL/GenBank/DDBJ databases">
        <authorList>
            <person name="Jaros S."/>
            <person name="Januszkiewicz K."/>
            <person name="Wedrychowicz H."/>
        </authorList>
    </citation>
    <scope>NUCLEOTIDE SEQUENCE [LARGE SCALE GENOMIC DNA]</scope>
    <source>
        <strain evidence="4">DSM 1682</strain>
    </source>
</reference>
<reference evidence="2" key="3">
    <citation type="submission" date="2016-11" db="EMBL/GenBank/DDBJ databases">
        <authorList>
            <person name="Varghese N."/>
            <person name="Submissions S."/>
        </authorList>
    </citation>
    <scope>NUCLEOTIDE SEQUENCE</scope>
    <source>
        <strain evidence="2">DSM 1682</strain>
    </source>
</reference>
<sequence length="74" mass="8691">MKKQKVDKRLPALIKAAMFENGISRDEMAVYLHVSVSTYNRRMNHYPEEFTVNNLRVFKDKLKLDPHVLAEAML</sequence>
<evidence type="ECO:0008006" key="5">
    <source>
        <dbReference type="Google" id="ProtNLM"/>
    </source>
</evidence>
<dbReference type="EMBL" id="CP014223">
    <property type="protein sequence ID" value="AMJ42007.1"/>
    <property type="molecule type" value="Genomic_DNA"/>
</dbReference>
<evidence type="ECO:0000313" key="3">
    <source>
        <dbReference type="Proteomes" id="UP000068026"/>
    </source>
</evidence>
<gene>
    <name evidence="1" type="ORF">CPRO_24410</name>
    <name evidence="2" type="ORF">SAMN02745151_02551</name>
</gene>
<dbReference type="RefSeq" id="WP_066052143.1">
    <property type="nucleotide sequence ID" value="NZ_CP014223.1"/>
</dbReference>
<accession>A0A110A7G7</accession>
<name>A0A110A7G7_ANAPI</name>
<dbReference type="InterPro" id="IPR010982">
    <property type="entry name" value="Lambda_DNA-bd_dom_sf"/>
</dbReference>
<reference evidence="1 3" key="1">
    <citation type="journal article" date="2016" name="Genome Announc.">
        <title>Complete Genome Sequence of the Amino Acid-Fermenting Clostridium propionicum X2 (DSM 1682).</title>
        <authorList>
            <person name="Poehlein A."/>
            <person name="Schlien K."/>
            <person name="Chowdhury N.P."/>
            <person name="Gottschalk G."/>
            <person name="Buckel W."/>
            <person name="Daniel R."/>
        </authorList>
    </citation>
    <scope>NUCLEOTIDE SEQUENCE [LARGE SCALE GENOMIC DNA]</scope>
    <source>
        <strain evidence="1 3">X2</strain>
    </source>
</reference>
<dbReference type="EMBL" id="FQUA01000014">
    <property type="protein sequence ID" value="SHF03022.1"/>
    <property type="molecule type" value="Genomic_DNA"/>
</dbReference>
<dbReference type="GO" id="GO:0003677">
    <property type="term" value="F:DNA binding"/>
    <property type="evidence" value="ECO:0007669"/>
    <property type="project" value="InterPro"/>
</dbReference>
<evidence type="ECO:0000313" key="2">
    <source>
        <dbReference type="EMBL" id="SHF03022.1"/>
    </source>
</evidence>
<proteinExistence type="predicted"/>
<dbReference type="SUPFAM" id="SSF47413">
    <property type="entry name" value="lambda repressor-like DNA-binding domains"/>
    <property type="match status" value="1"/>
</dbReference>
<evidence type="ECO:0000313" key="1">
    <source>
        <dbReference type="EMBL" id="AMJ42007.1"/>
    </source>
</evidence>
<reference evidence="3" key="2">
    <citation type="submission" date="2016-01" db="EMBL/GenBank/DDBJ databases">
        <authorList>
            <person name="Poehlein A."/>
            <person name="Schlien K."/>
            <person name="Gottschalk G."/>
            <person name="Buckel W."/>
            <person name="Daniel R."/>
        </authorList>
    </citation>
    <scope>NUCLEOTIDE SEQUENCE [LARGE SCALE GENOMIC DNA]</scope>
    <source>
        <strain evidence="3">X2</strain>
    </source>
</reference>
<dbReference type="AlphaFoldDB" id="A0A110A7G7"/>
<evidence type="ECO:0000313" key="4">
    <source>
        <dbReference type="Proteomes" id="UP000184204"/>
    </source>
</evidence>
<keyword evidence="3" id="KW-1185">Reference proteome</keyword>
<dbReference type="Proteomes" id="UP000184204">
    <property type="component" value="Unassembled WGS sequence"/>
</dbReference>